<reference evidence="2" key="1">
    <citation type="submission" date="2022-08" db="EMBL/GenBank/DDBJ databases">
        <title>Alicyclobacillus dauci DSM2870, complete genome.</title>
        <authorList>
            <person name="Wang Q."/>
            <person name="Cai R."/>
            <person name="Wang Z."/>
        </authorList>
    </citation>
    <scope>NUCLEOTIDE SEQUENCE</scope>
    <source>
        <strain evidence="2">DSM 28700</strain>
    </source>
</reference>
<keyword evidence="3" id="KW-1185">Reference proteome</keyword>
<organism evidence="2 3">
    <name type="scientific">Alicyclobacillus dauci</name>
    <dbReference type="NCBI Taxonomy" id="1475485"/>
    <lineage>
        <taxon>Bacteria</taxon>
        <taxon>Bacillati</taxon>
        <taxon>Bacillota</taxon>
        <taxon>Bacilli</taxon>
        <taxon>Bacillales</taxon>
        <taxon>Alicyclobacillaceae</taxon>
        <taxon>Alicyclobacillus</taxon>
    </lineage>
</organism>
<sequence>MSWAMVAGAVGVARAAGPGGLPGLSGWPGSPATRGLREHKTATMSQIACTEAQRNGKLLWPDLEAIFWIEATYKGFLFPSSAM</sequence>
<dbReference type="EMBL" id="CP104064">
    <property type="protein sequence ID" value="WAH36878.1"/>
    <property type="molecule type" value="Genomic_DNA"/>
</dbReference>
<dbReference type="Proteomes" id="UP001164803">
    <property type="component" value="Chromosome"/>
</dbReference>
<gene>
    <name evidence="2" type="ORF">NZD86_22380</name>
</gene>
<proteinExistence type="predicted"/>
<accession>A0ABY6Z1U7</accession>
<feature type="region of interest" description="Disordered" evidence="1">
    <location>
        <begin position="15"/>
        <end position="39"/>
    </location>
</feature>
<evidence type="ECO:0000313" key="3">
    <source>
        <dbReference type="Proteomes" id="UP001164803"/>
    </source>
</evidence>
<evidence type="ECO:0000256" key="1">
    <source>
        <dbReference type="SAM" id="MobiDB-lite"/>
    </source>
</evidence>
<protein>
    <recommendedName>
        <fullName evidence="4">Secreted protein</fullName>
    </recommendedName>
</protein>
<name>A0ABY6Z1U7_9BACL</name>
<evidence type="ECO:0008006" key="4">
    <source>
        <dbReference type="Google" id="ProtNLM"/>
    </source>
</evidence>
<dbReference type="RefSeq" id="WP_268044276.1">
    <property type="nucleotide sequence ID" value="NZ_CP104064.1"/>
</dbReference>
<evidence type="ECO:0000313" key="2">
    <source>
        <dbReference type="EMBL" id="WAH36878.1"/>
    </source>
</evidence>